<sequence length="325" mass="39541">MKIKEYHDILRVIDISKMFSPLNLQIIYEDTIGFFTSDEKFKYTFPSPEISFEQYDLFYEIGQNNYEYVVQKYNVIWDYRKKQHFFAKALSYADMRIIRFLEQKYNVKKNFIENEEFFKEILQYNKNVDVIKYAIDELKINPGYHHYEKTYLDIACEFNCLNVVKYLIEEQKMDPNRESDIGSNCFVRAILNDNQKVIEYLSNQMDIVYAIKYICRTEHYGWWVGIYGRFQIQRFSRMIFAFRENYFAVNYLIEYIINIHGDEFCSERLYLEKINPLMLQRYLLPRLRIRDPFTLDYATFTKHVDSLNVKIPINIENIVTLIHFL</sequence>
<dbReference type="Pfam" id="PF13606">
    <property type="entry name" value="Ank_3"/>
    <property type="match status" value="1"/>
</dbReference>
<evidence type="ECO:0000313" key="1">
    <source>
        <dbReference type="EMBL" id="AYV77546.1"/>
    </source>
</evidence>
<protein>
    <recommendedName>
        <fullName evidence="2">Ankyrin repeat protein</fullName>
    </recommendedName>
</protein>
<dbReference type="InterPro" id="IPR036770">
    <property type="entry name" value="Ankyrin_rpt-contain_sf"/>
</dbReference>
<organism evidence="1">
    <name type="scientific">Dasosvirus sp</name>
    <dbReference type="NCBI Taxonomy" id="2487764"/>
    <lineage>
        <taxon>Viruses</taxon>
        <taxon>Varidnaviria</taxon>
        <taxon>Bamfordvirae</taxon>
        <taxon>Nucleocytoviricota</taxon>
        <taxon>Megaviricetes</taxon>
        <taxon>Imitervirales</taxon>
        <taxon>Mimiviridae</taxon>
        <taxon>Klosneuvirinae</taxon>
    </lineage>
</organism>
<evidence type="ECO:0008006" key="2">
    <source>
        <dbReference type="Google" id="ProtNLM"/>
    </source>
</evidence>
<accession>A0A3G4ZRK3</accession>
<dbReference type="EMBL" id="MK072047">
    <property type="protein sequence ID" value="AYV77546.1"/>
    <property type="molecule type" value="Genomic_DNA"/>
</dbReference>
<name>A0A3G4ZRK3_9VIRU</name>
<proteinExistence type="predicted"/>
<dbReference type="Gene3D" id="1.25.40.20">
    <property type="entry name" value="Ankyrin repeat-containing domain"/>
    <property type="match status" value="1"/>
</dbReference>
<reference evidence="1" key="1">
    <citation type="submission" date="2018-10" db="EMBL/GenBank/DDBJ databases">
        <title>Hidden diversity of soil giant viruses.</title>
        <authorList>
            <person name="Schulz F."/>
            <person name="Alteio L."/>
            <person name="Goudeau D."/>
            <person name="Ryan E.M."/>
            <person name="Malmstrom R.R."/>
            <person name="Blanchard J."/>
            <person name="Woyke T."/>
        </authorList>
    </citation>
    <scope>NUCLEOTIDE SEQUENCE</scope>
    <source>
        <strain evidence="1">DSV1</strain>
    </source>
</reference>
<dbReference type="SUPFAM" id="SSF48403">
    <property type="entry name" value="Ankyrin repeat"/>
    <property type="match status" value="1"/>
</dbReference>
<dbReference type="InterPro" id="IPR002110">
    <property type="entry name" value="Ankyrin_rpt"/>
</dbReference>
<gene>
    <name evidence="1" type="ORF">Dasosvirus6_8</name>
</gene>